<evidence type="ECO:0000313" key="1">
    <source>
        <dbReference type="EMBL" id="CAJ1084092.1"/>
    </source>
</evidence>
<dbReference type="Proteomes" id="UP001178508">
    <property type="component" value="Chromosome 21"/>
</dbReference>
<organism evidence="1 2">
    <name type="scientific">Xyrichtys novacula</name>
    <name type="common">Pearly razorfish</name>
    <name type="synonym">Hemipteronotus novacula</name>
    <dbReference type="NCBI Taxonomy" id="13765"/>
    <lineage>
        <taxon>Eukaryota</taxon>
        <taxon>Metazoa</taxon>
        <taxon>Chordata</taxon>
        <taxon>Craniata</taxon>
        <taxon>Vertebrata</taxon>
        <taxon>Euteleostomi</taxon>
        <taxon>Actinopterygii</taxon>
        <taxon>Neopterygii</taxon>
        <taxon>Teleostei</taxon>
        <taxon>Neoteleostei</taxon>
        <taxon>Acanthomorphata</taxon>
        <taxon>Eupercaria</taxon>
        <taxon>Labriformes</taxon>
        <taxon>Labridae</taxon>
        <taxon>Xyrichtys</taxon>
    </lineage>
</organism>
<gene>
    <name evidence="1" type="ORF">XNOV1_A004755</name>
</gene>
<dbReference type="AlphaFoldDB" id="A0AAV1HI57"/>
<name>A0AAV1HI57_XYRNO</name>
<evidence type="ECO:0000313" key="2">
    <source>
        <dbReference type="Proteomes" id="UP001178508"/>
    </source>
</evidence>
<accession>A0AAV1HI57</accession>
<protein>
    <submittedName>
        <fullName evidence="1">Uncharacterized protein</fullName>
    </submittedName>
</protein>
<feature type="non-terminal residue" evidence="1">
    <location>
        <position position="96"/>
    </location>
</feature>
<sequence length="96" mass="10460">MGGSSCSTCINTETQCGQPPHTAGDTGRHCVGKMKKKLLSDRSLERKANVPSASKRPHIVIKLTVDNRDRNSKTTHHPWFSGVYNNAWSPGGLTIT</sequence>
<dbReference type="EMBL" id="OY660884">
    <property type="protein sequence ID" value="CAJ1084092.1"/>
    <property type="molecule type" value="Genomic_DNA"/>
</dbReference>
<keyword evidence="2" id="KW-1185">Reference proteome</keyword>
<proteinExistence type="predicted"/>
<reference evidence="1" key="1">
    <citation type="submission" date="2023-08" db="EMBL/GenBank/DDBJ databases">
        <authorList>
            <person name="Alioto T."/>
            <person name="Alioto T."/>
            <person name="Gomez Garrido J."/>
        </authorList>
    </citation>
    <scope>NUCLEOTIDE SEQUENCE</scope>
</reference>